<proteinExistence type="inferred from homology"/>
<dbReference type="CDD" id="cd10001">
    <property type="entry name" value="HDAC_classII_APAH"/>
    <property type="match status" value="1"/>
</dbReference>
<evidence type="ECO:0000259" key="6">
    <source>
        <dbReference type="Pfam" id="PF00850"/>
    </source>
</evidence>
<evidence type="ECO:0000256" key="3">
    <source>
        <dbReference type="ARBA" id="ARBA00022723"/>
    </source>
</evidence>
<evidence type="ECO:0000313" key="7">
    <source>
        <dbReference type="EMBL" id="MDQ0396339.1"/>
    </source>
</evidence>
<feature type="domain" description="Histone deacetylase" evidence="6">
    <location>
        <begin position="28"/>
        <end position="337"/>
    </location>
</feature>
<comment type="cofactor">
    <cofactor evidence="1">
        <name>Zn(2+)</name>
        <dbReference type="ChEBI" id="CHEBI:29105"/>
    </cofactor>
</comment>
<dbReference type="Pfam" id="PF00850">
    <property type="entry name" value="Hist_deacetyl"/>
    <property type="match status" value="1"/>
</dbReference>
<protein>
    <submittedName>
        <fullName evidence="7">Acetoin utilization deacetylase AcuC-like enzyme</fullName>
    </submittedName>
</protein>
<keyword evidence="3" id="KW-0479">Metal-binding</keyword>
<dbReference type="Gene3D" id="3.40.800.20">
    <property type="entry name" value="Histone deacetylase domain"/>
    <property type="match status" value="1"/>
</dbReference>
<dbReference type="PANTHER" id="PTHR10625">
    <property type="entry name" value="HISTONE DEACETYLASE HDAC1-RELATED"/>
    <property type="match status" value="1"/>
</dbReference>
<dbReference type="InterPro" id="IPR037138">
    <property type="entry name" value="His_deacetylse_dom_sf"/>
</dbReference>
<keyword evidence="5" id="KW-0862">Zinc</keyword>
<evidence type="ECO:0000256" key="5">
    <source>
        <dbReference type="ARBA" id="ARBA00022833"/>
    </source>
</evidence>
<evidence type="ECO:0000256" key="4">
    <source>
        <dbReference type="ARBA" id="ARBA00022801"/>
    </source>
</evidence>
<dbReference type="PANTHER" id="PTHR10625:SF17">
    <property type="entry name" value="HISTONE DEACETYLASE 8"/>
    <property type="match status" value="1"/>
</dbReference>
<dbReference type="SUPFAM" id="SSF52768">
    <property type="entry name" value="Arginase/deacetylase"/>
    <property type="match status" value="1"/>
</dbReference>
<dbReference type="InterPro" id="IPR023696">
    <property type="entry name" value="Ureohydrolase_dom_sf"/>
</dbReference>
<dbReference type="RefSeq" id="WP_307436454.1">
    <property type="nucleotide sequence ID" value="NZ_JAUSVK010000001.1"/>
</dbReference>
<dbReference type="InterPro" id="IPR023801">
    <property type="entry name" value="His_deacetylse_dom"/>
</dbReference>
<accession>A0ABU0FNZ5</accession>
<evidence type="ECO:0000256" key="2">
    <source>
        <dbReference type="ARBA" id="ARBA00005947"/>
    </source>
</evidence>
<sequence>MKTIFSPRHHGHSGHVELYDGQIVPAFEKPSRAEMIRSAVEARDFGAIIPPRDHGLFPVLRVHDADYVGFLSSAWDLWLAEGRSNPALPSFWRAPGMRRKEPQTIDGKLGHFSFDAGCCLVAGSWDAIRSSADVALTGVDLLGEGEKSAFALCRPPGHHAHAGTMGGYCYINNASVAAQALRDQGAGRVAILDIDYHHGNGTQSIFYARADVVVCNIHSHPSHEYPYFLGYEDETGTGAGEGCNANFPLPWGTGFETWSSALDDACRRIEAWRPEALVVSLGVDTYKGDPISRFRLDSRNYLAIGARIARLALPTLFVMEGGYAVEAIGVNVANTLQGFIEIAG</sequence>
<gene>
    <name evidence="7" type="ORF">J3R73_006131</name>
</gene>
<keyword evidence="8" id="KW-1185">Reference proteome</keyword>
<reference evidence="7 8" key="1">
    <citation type="submission" date="2023-07" db="EMBL/GenBank/DDBJ databases">
        <title>Genomic Encyclopedia of Type Strains, Phase IV (KMG-IV): sequencing the most valuable type-strain genomes for metagenomic binning, comparative biology and taxonomic classification.</title>
        <authorList>
            <person name="Goeker M."/>
        </authorList>
    </citation>
    <scope>NUCLEOTIDE SEQUENCE [LARGE SCALE GENOMIC DNA]</scope>
    <source>
        <strain evidence="7 8">DSM 5896</strain>
    </source>
</reference>
<organism evidence="7 8">
    <name type="scientific">Labrys monachus</name>
    <dbReference type="NCBI Taxonomy" id="217067"/>
    <lineage>
        <taxon>Bacteria</taxon>
        <taxon>Pseudomonadati</taxon>
        <taxon>Pseudomonadota</taxon>
        <taxon>Alphaproteobacteria</taxon>
        <taxon>Hyphomicrobiales</taxon>
        <taxon>Xanthobacteraceae</taxon>
        <taxon>Labrys</taxon>
    </lineage>
</organism>
<evidence type="ECO:0000313" key="8">
    <source>
        <dbReference type="Proteomes" id="UP001237448"/>
    </source>
</evidence>
<dbReference type="InterPro" id="IPR000286">
    <property type="entry name" value="HDACs"/>
</dbReference>
<keyword evidence="4" id="KW-0378">Hydrolase</keyword>
<name>A0ABU0FNZ5_9HYPH</name>
<dbReference type="EMBL" id="JAUSVK010000001">
    <property type="protein sequence ID" value="MDQ0396339.1"/>
    <property type="molecule type" value="Genomic_DNA"/>
</dbReference>
<dbReference type="Proteomes" id="UP001237448">
    <property type="component" value="Unassembled WGS sequence"/>
</dbReference>
<evidence type="ECO:0000256" key="1">
    <source>
        <dbReference type="ARBA" id="ARBA00001947"/>
    </source>
</evidence>
<dbReference type="PRINTS" id="PR01270">
    <property type="entry name" value="HDASUPER"/>
</dbReference>
<comment type="caution">
    <text evidence="7">The sequence shown here is derived from an EMBL/GenBank/DDBJ whole genome shotgun (WGS) entry which is preliminary data.</text>
</comment>
<comment type="similarity">
    <text evidence="2">Belongs to the histone deacetylase family.</text>
</comment>